<evidence type="ECO:0000256" key="1">
    <source>
        <dbReference type="ARBA" id="ARBA00001947"/>
    </source>
</evidence>
<evidence type="ECO:0000256" key="5">
    <source>
        <dbReference type="ARBA" id="ARBA00022801"/>
    </source>
</evidence>
<dbReference type="GO" id="GO:0004038">
    <property type="term" value="F:allantoinase activity"/>
    <property type="evidence" value="ECO:0007669"/>
    <property type="project" value="TreeGrafter"/>
</dbReference>
<evidence type="ECO:0000313" key="8">
    <source>
        <dbReference type="EMBL" id="AKX34375.1"/>
    </source>
</evidence>
<dbReference type="GO" id="GO:0004151">
    <property type="term" value="F:dihydroorotase activity"/>
    <property type="evidence" value="ECO:0007669"/>
    <property type="project" value="InterPro"/>
</dbReference>
<feature type="domain" description="Amidohydrolase-related" evidence="7">
    <location>
        <begin position="49"/>
        <end position="395"/>
    </location>
</feature>
<dbReference type="InterPro" id="IPR032466">
    <property type="entry name" value="Metal_Hydrolase"/>
</dbReference>
<keyword evidence="5" id="KW-0378">Hydrolase</keyword>
<gene>
    <name evidence="8" type="primary">pyrC</name>
    <name evidence="8" type="ORF">SLITO_v1c07520</name>
</gene>
<dbReference type="AlphaFoldDB" id="A0A0K1W229"/>
<evidence type="ECO:0000256" key="4">
    <source>
        <dbReference type="ARBA" id="ARBA00022723"/>
    </source>
</evidence>
<dbReference type="EMBL" id="CP012357">
    <property type="protein sequence ID" value="AKX34375.1"/>
    <property type="molecule type" value="Genomic_DNA"/>
</dbReference>
<dbReference type="InterPro" id="IPR050138">
    <property type="entry name" value="DHOase/Allantoinase_Hydrolase"/>
</dbReference>
<dbReference type="KEGG" id="sll:SLITO_v1c07520"/>
<dbReference type="NCBIfam" id="TIGR00857">
    <property type="entry name" value="pyrC_multi"/>
    <property type="match status" value="1"/>
</dbReference>
<evidence type="ECO:0000313" key="9">
    <source>
        <dbReference type="Proteomes" id="UP000067476"/>
    </source>
</evidence>
<proteinExistence type="inferred from homology"/>
<keyword evidence="4" id="KW-0479">Metal-binding</keyword>
<evidence type="ECO:0000259" key="7">
    <source>
        <dbReference type="Pfam" id="PF01979"/>
    </source>
</evidence>
<dbReference type="InterPro" id="IPR006680">
    <property type="entry name" value="Amidohydro-rel"/>
</dbReference>
<dbReference type="PROSITE" id="PS00483">
    <property type="entry name" value="DIHYDROOROTASE_2"/>
    <property type="match status" value="1"/>
</dbReference>
<dbReference type="RefSeq" id="WP_075058467.1">
    <property type="nucleotide sequence ID" value="NZ_CP012357.1"/>
</dbReference>
<sequence>MILIKNAKFYYNKNLVKKDILIESKIITKIEDLIEPTDKYKVIDVKENFITPGLIDVHVHTREPGFEYKEDINSINKAALKGGITTICSMANLSPVPDSVENYLLVKTIIKKNAEINIHQMCSATKNLNSDIITNFKELKKVGANYISNDGYGIQDESVMKKILQKVKENDMLISVHLETNDIKKDGMIQKSKFSKKHNIKSFSSKSEYLQLKRDLKLLEDINCRYHVGHLTTFKSLKLIKKAKKYLNVTCEVTPNHLLLNVNDFKSNTGLYKINPPIRLKKDQKMLIKGLKKGVIDCIATDHAPHHDDEKFIEFNKSNYGMIGLEFSFSLLYTKLVKTKKISLLCLLEKMHTNPNNIFKLNANTIDVGQEATLVVWDLNKKSIIDKKNIVSKSNNTPFLGTEIYGKNVLTLLKGDIKWKDD</sequence>
<name>A0A0K1W229_9MOLU</name>
<dbReference type="Proteomes" id="UP000067476">
    <property type="component" value="Chromosome"/>
</dbReference>
<organism evidence="8 9">
    <name type="scientific">Spiroplasma litorale</name>
    <dbReference type="NCBI Taxonomy" id="216942"/>
    <lineage>
        <taxon>Bacteria</taxon>
        <taxon>Bacillati</taxon>
        <taxon>Mycoplasmatota</taxon>
        <taxon>Mollicutes</taxon>
        <taxon>Entomoplasmatales</taxon>
        <taxon>Spiroplasmataceae</taxon>
        <taxon>Spiroplasma</taxon>
    </lineage>
</organism>
<dbReference type="GO" id="GO:0006145">
    <property type="term" value="P:purine nucleobase catabolic process"/>
    <property type="evidence" value="ECO:0007669"/>
    <property type="project" value="TreeGrafter"/>
</dbReference>
<accession>A0A0K1W229</accession>
<protein>
    <submittedName>
        <fullName evidence="8">Dihydroorotase</fullName>
    </submittedName>
</protein>
<dbReference type="GO" id="GO:0006221">
    <property type="term" value="P:pyrimidine nucleotide biosynthetic process"/>
    <property type="evidence" value="ECO:0007669"/>
    <property type="project" value="UniProtKB-KW"/>
</dbReference>
<comment type="function">
    <text evidence="2">Catalyzes the reversible cyclization of carbamoyl aspartate to dihydroorotate.</text>
</comment>
<evidence type="ECO:0000256" key="6">
    <source>
        <dbReference type="ARBA" id="ARBA00022975"/>
    </source>
</evidence>
<evidence type="ECO:0000256" key="3">
    <source>
        <dbReference type="ARBA" id="ARBA00010286"/>
    </source>
</evidence>
<dbReference type="InterPro" id="IPR011059">
    <property type="entry name" value="Metal-dep_hydrolase_composite"/>
</dbReference>
<dbReference type="SUPFAM" id="SSF51556">
    <property type="entry name" value="Metallo-dependent hydrolases"/>
    <property type="match status" value="1"/>
</dbReference>
<comment type="similarity">
    <text evidence="3">Belongs to the metallo-dependent hydrolases superfamily. DHOase family. Class I DHOase subfamily.</text>
</comment>
<dbReference type="SUPFAM" id="SSF51338">
    <property type="entry name" value="Composite domain of metallo-dependent hydrolases"/>
    <property type="match status" value="1"/>
</dbReference>
<dbReference type="GO" id="GO:0046872">
    <property type="term" value="F:metal ion binding"/>
    <property type="evidence" value="ECO:0007669"/>
    <property type="project" value="UniProtKB-KW"/>
</dbReference>
<dbReference type="PANTHER" id="PTHR43668">
    <property type="entry name" value="ALLANTOINASE"/>
    <property type="match status" value="1"/>
</dbReference>
<comment type="cofactor">
    <cofactor evidence="1">
        <name>Zn(2+)</name>
        <dbReference type="ChEBI" id="CHEBI:29105"/>
    </cofactor>
</comment>
<dbReference type="GO" id="GO:0005737">
    <property type="term" value="C:cytoplasm"/>
    <property type="evidence" value="ECO:0007669"/>
    <property type="project" value="TreeGrafter"/>
</dbReference>
<keyword evidence="6" id="KW-0665">Pyrimidine biosynthesis</keyword>
<dbReference type="Gene3D" id="3.20.20.140">
    <property type="entry name" value="Metal-dependent hydrolases"/>
    <property type="match status" value="1"/>
</dbReference>
<dbReference type="PANTHER" id="PTHR43668:SF2">
    <property type="entry name" value="ALLANTOINASE"/>
    <property type="match status" value="1"/>
</dbReference>
<dbReference type="CDD" id="cd01317">
    <property type="entry name" value="DHOase_IIa"/>
    <property type="match status" value="1"/>
</dbReference>
<dbReference type="Pfam" id="PF01979">
    <property type="entry name" value="Amidohydro_1"/>
    <property type="match status" value="1"/>
</dbReference>
<dbReference type="InterPro" id="IPR004722">
    <property type="entry name" value="DHOase"/>
</dbReference>
<dbReference type="OrthoDB" id="9765462at2"/>
<dbReference type="STRING" id="216942.SLITO_v1c07520"/>
<evidence type="ECO:0000256" key="2">
    <source>
        <dbReference type="ARBA" id="ARBA00002368"/>
    </source>
</evidence>
<keyword evidence="9" id="KW-1185">Reference proteome</keyword>
<dbReference type="PATRIC" id="fig|216942.3.peg.765"/>
<dbReference type="Gene3D" id="2.30.40.10">
    <property type="entry name" value="Urease, subunit C, domain 1"/>
    <property type="match status" value="2"/>
</dbReference>
<reference evidence="8 9" key="1">
    <citation type="journal article" date="2015" name="Genome Announc.">
        <title>Complete Genome Sequence of Spiroplasma litorale TN-1T (DSM 21781), a Bacterium Isolated from a Green-Eyed Horsefly (Tabanus nigrovittatus).</title>
        <authorList>
            <person name="Lo W.S."/>
            <person name="Lai Y.C."/>
            <person name="Lien Y.W."/>
            <person name="Wang T.H."/>
            <person name="Kuo C.H."/>
        </authorList>
    </citation>
    <scope>NUCLEOTIDE SEQUENCE [LARGE SCALE GENOMIC DNA]</scope>
    <source>
        <strain evidence="8 9">TN-1</strain>
    </source>
</reference>
<dbReference type="InterPro" id="IPR002195">
    <property type="entry name" value="Dihydroorotase_CS"/>
</dbReference>